<feature type="domain" description="Protein kinase" evidence="12">
    <location>
        <begin position="20"/>
        <end position="301"/>
    </location>
</feature>
<dbReference type="RefSeq" id="XP_036369007.1">
    <property type="nucleotide sequence ID" value="XM_036513114.1"/>
</dbReference>
<feature type="compositionally biased region" description="Low complexity" evidence="11">
    <location>
        <begin position="588"/>
        <end position="614"/>
    </location>
</feature>
<dbReference type="InterPro" id="IPR050205">
    <property type="entry name" value="CDPK_Ser/Thr_kinases"/>
</dbReference>
<dbReference type="InterPro" id="IPR008271">
    <property type="entry name" value="Ser/Thr_kinase_AS"/>
</dbReference>
<evidence type="ECO:0000256" key="9">
    <source>
        <dbReference type="ARBA" id="ARBA00047899"/>
    </source>
</evidence>
<proteinExistence type="inferred from homology"/>
<evidence type="ECO:0000256" key="11">
    <source>
        <dbReference type="SAM" id="MobiDB-lite"/>
    </source>
</evidence>
<evidence type="ECO:0000256" key="5">
    <source>
        <dbReference type="ARBA" id="ARBA00022679"/>
    </source>
</evidence>
<evidence type="ECO:0000256" key="6">
    <source>
        <dbReference type="ARBA" id="ARBA00022741"/>
    </source>
</evidence>
<gene>
    <name evidence="14 15 16" type="primary">LOC115224286</name>
</gene>
<dbReference type="GO" id="GO:0005524">
    <property type="term" value="F:ATP binding"/>
    <property type="evidence" value="ECO:0007669"/>
    <property type="project" value="UniProtKB-KW"/>
</dbReference>
<evidence type="ECO:0000256" key="7">
    <source>
        <dbReference type="ARBA" id="ARBA00022777"/>
    </source>
</evidence>
<dbReference type="InterPro" id="IPR011009">
    <property type="entry name" value="Kinase-like_dom_sf"/>
</dbReference>
<organism evidence="13 14">
    <name type="scientific">Octopus sinensis</name>
    <name type="common">East Asian common octopus</name>
    <dbReference type="NCBI Taxonomy" id="2607531"/>
    <lineage>
        <taxon>Eukaryota</taxon>
        <taxon>Metazoa</taxon>
        <taxon>Spiralia</taxon>
        <taxon>Lophotrochozoa</taxon>
        <taxon>Mollusca</taxon>
        <taxon>Cephalopoda</taxon>
        <taxon>Coleoidea</taxon>
        <taxon>Octopodiformes</taxon>
        <taxon>Octopoda</taxon>
        <taxon>Incirrata</taxon>
        <taxon>Octopodidae</taxon>
        <taxon>Octopus</taxon>
    </lineage>
</organism>
<name>A0A6P7TLQ3_9MOLL</name>
<feature type="compositionally biased region" description="Pro residues" evidence="11">
    <location>
        <begin position="815"/>
        <end position="824"/>
    </location>
</feature>
<evidence type="ECO:0000313" key="13">
    <source>
        <dbReference type="Proteomes" id="UP000515154"/>
    </source>
</evidence>
<feature type="compositionally biased region" description="Low complexity" evidence="11">
    <location>
        <begin position="796"/>
        <end position="814"/>
    </location>
</feature>
<keyword evidence="7" id="KW-0418">Kinase</keyword>
<dbReference type="PANTHER" id="PTHR24349">
    <property type="entry name" value="SERINE/THREONINE-PROTEIN KINASE"/>
    <property type="match status" value="1"/>
</dbReference>
<dbReference type="Gene3D" id="3.30.200.20">
    <property type="entry name" value="Phosphorylase Kinase, domain 1"/>
    <property type="match status" value="1"/>
</dbReference>
<dbReference type="InterPro" id="IPR000719">
    <property type="entry name" value="Prot_kinase_dom"/>
</dbReference>
<feature type="compositionally biased region" description="Pro residues" evidence="11">
    <location>
        <begin position="506"/>
        <end position="536"/>
    </location>
</feature>
<evidence type="ECO:0000313" key="16">
    <source>
        <dbReference type="RefSeq" id="XP_036369007.1"/>
    </source>
</evidence>
<dbReference type="SUPFAM" id="SSF56112">
    <property type="entry name" value="Protein kinase-like (PK-like)"/>
    <property type="match status" value="1"/>
</dbReference>
<feature type="region of interest" description="Disordered" evidence="11">
    <location>
        <begin position="491"/>
        <end position="557"/>
    </location>
</feature>
<keyword evidence="13" id="KW-1185">Reference proteome</keyword>
<keyword evidence="6" id="KW-0547">Nucleotide-binding</keyword>
<evidence type="ECO:0000313" key="15">
    <source>
        <dbReference type="RefSeq" id="XP_029650969.1"/>
    </source>
</evidence>
<dbReference type="RefSeq" id="XP_029650968.1">
    <property type="nucleotide sequence ID" value="XM_029795108.2"/>
</dbReference>
<dbReference type="SMART" id="SM00220">
    <property type="entry name" value="S_TKc"/>
    <property type="match status" value="1"/>
</dbReference>
<protein>
    <recommendedName>
        <fullName evidence="2">non-specific serine/threonine protein kinase</fullName>
        <ecNumber evidence="2">2.7.11.1</ecNumber>
    </recommendedName>
</protein>
<evidence type="ECO:0000256" key="8">
    <source>
        <dbReference type="ARBA" id="ARBA00022840"/>
    </source>
</evidence>
<comment type="similarity">
    <text evidence="1">Belongs to the protein kinase superfamily. CAMK Ser/Thr protein kinase family.</text>
</comment>
<keyword evidence="4" id="KW-0597">Phosphoprotein</keyword>
<evidence type="ECO:0000256" key="10">
    <source>
        <dbReference type="ARBA" id="ARBA00048679"/>
    </source>
</evidence>
<dbReference type="InterPro" id="IPR027442">
    <property type="entry name" value="MAPKAPK_C"/>
</dbReference>
<evidence type="ECO:0000313" key="14">
    <source>
        <dbReference type="RefSeq" id="XP_029650968.1"/>
    </source>
</evidence>
<sequence length="886" mass="95421">MADYGTLQVKTHSVLDDYIIYWKEKLGSGSNGPVRLCKKKATSERFAVKCLPDCLQTRTEAKIHILCSNHPHIVTVYDVYVNNIQFPGECHPKPRLLMIMELMEGGELFDRISRERCFTEKRATFYLKQITSAIKRCHSQNIAHRDLKPENLLLKDNSADALVKLTDFGFAKFDNGKLMTPHFTPYYVAPQVLEAYLFQNQIKHGIIQTSKPCMYDKSCDMWSLGVILYIMLCGYPPFYSETPSRPLSLAMRRKILTGQYDFPEQDWEFISNSAKDIVQSLLHVDPAQRMTVGQLEQTLWLNENAPDTILQSPCIIANKTVHEDIKMVHSDYLSTMRQSANHVKLKPIEDVTNPIIQKRQLRNESESELTEKHVRTVTKNNTENIKLKALRDIIAYCILPSAVEEDEKTITNLTIRTLYLNNNNTALLDIFKLWDWDGEKFNQKVDRKLLARHLSDLLLLQPSPSQPQLNLSLPLTATTSPTISAATTAALPQQPDGQDQDRPSSASPPPTASSPPPPPAPPPPPLPPPPPPPPLPSTSRLSLSPGSPLSSPSLCSFASPPTSSYISPASYTSPSYPCSTLSPSSCETSLDVPPSPPSLSLDVPPSPPSLSLSPATPPPGDPGSPSGTILPATVYVASAAAADIPAVTTTTDCSSATTVSANTTMNTASATITTTTTIGDSTITITTGTTTDDIDNTTTTTNITADKTIDTTTTTTTTIDSTTATTTRTTVTTDYTAAPSFIVEAYPTRPRAAMQSTTSSSSTTSFYYYYHYPSSSSTSPPSPPSSLPPSLPPPATTRTPKTAAAATSSPSPTTGLPPPPPSQPPMSSSSSSSTAAAAATTAAAAMTTRRTASIPSSPLATMPTMTTTSPSLSSSSSSSSSPPPSS</sequence>
<dbReference type="EC" id="2.7.11.1" evidence="2"/>
<reference evidence="14 15" key="1">
    <citation type="submission" date="2025-08" db="UniProtKB">
        <authorList>
            <consortium name="RefSeq"/>
        </authorList>
    </citation>
    <scope>IDENTIFICATION</scope>
</reference>
<dbReference type="PROSITE" id="PS50011">
    <property type="entry name" value="PROTEIN_KINASE_DOM"/>
    <property type="match status" value="1"/>
</dbReference>
<evidence type="ECO:0000256" key="2">
    <source>
        <dbReference type="ARBA" id="ARBA00012513"/>
    </source>
</evidence>
<keyword evidence="8" id="KW-0067">ATP-binding</keyword>
<dbReference type="Gene3D" id="4.10.1170.10">
    <property type="entry name" value="MAP kinase activated protein kinase 2"/>
    <property type="match status" value="1"/>
</dbReference>
<comment type="catalytic activity">
    <reaction evidence="9">
        <text>L-threonyl-[protein] + ATP = O-phospho-L-threonyl-[protein] + ADP + H(+)</text>
        <dbReference type="Rhea" id="RHEA:46608"/>
        <dbReference type="Rhea" id="RHEA-COMP:11060"/>
        <dbReference type="Rhea" id="RHEA-COMP:11605"/>
        <dbReference type="ChEBI" id="CHEBI:15378"/>
        <dbReference type="ChEBI" id="CHEBI:30013"/>
        <dbReference type="ChEBI" id="CHEBI:30616"/>
        <dbReference type="ChEBI" id="CHEBI:61977"/>
        <dbReference type="ChEBI" id="CHEBI:456216"/>
        <dbReference type="EC" id="2.7.11.1"/>
    </reaction>
</comment>
<keyword evidence="5" id="KW-0808">Transferase</keyword>
<feature type="region of interest" description="Disordered" evidence="11">
    <location>
        <begin position="777"/>
        <end position="886"/>
    </location>
</feature>
<evidence type="ECO:0000259" key="12">
    <source>
        <dbReference type="PROSITE" id="PS50011"/>
    </source>
</evidence>
<comment type="catalytic activity">
    <reaction evidence="10">
        <text>L-seryl-[protein] + ATP = O-phospho-L-seryl-[protein] + ADP + H(+)</text>
        <dbReference type="Rhea" id="RHEA:17989"/>
        <dbReference type="Rhea" id="RHEA-COMP:9863"/>
        <dbReference type="Rhea" id="RHEA-COMP:11604"/>
        <dbReference type="ChEBI" id="CHEBI:15378"/>
        <dbReference type="ChEBI" id="CHEBI:29999"/>
        <dbReference type="ChEBI" id="CHEBI:30616"/>
        <dbReference type="ChEBI" id="CHEBI:83421"/>
        <dbReference type="ChEBI" id="CHEBI:456216"/>
        <dbReference type="EC" id="2.7.11.1"/>
    </reaction>
</comment>
<dbReference type="Pfam" id="PF00069">
    <property type="entry name" value="Pkinase"/>
    <property type="match status" value="1"/>
</dbReference>
<feature type="compositionally biased region" description="Low complexity" evidence="11">
    <location>
        <begin position="537"/>
        <end position="557"/>
    </location>
</feature>
<dbReference type="FunFam" id="3.30.200.20:FF:000209">
    <property type="entry name" value="MAP kinase-activated protein kinase 5 isoform X1"/>
    <property type="match status" value="1"/>
</dbReference>
<dbReference type="PROSITE" id="PS00108">
    <property type="entry name" value="PROTEIN_KINASE_ST"/>
    <property type="match status" value="1"/>
</dbReference>
<feature type="compositionally biased region" description="Pro residues" evidence="11">
    <location>
        <begin position="780"/>
        <end position="795"/>
    </location>
</feature>
<feature type="compositionally biased region" description="Low complexity" evidence="11">
    <location>
        <begin position="825"/>
        <end position="880"/>
    </location>
</feature>
<dbReference type="GO" id="GO:0004674">
    <property type="term" value="F:protein serine/threonine kinase activity"/>
    <property type="evidence" value="ECO:0007669"/>
    <property type="project" value="UniProtKB-KW"/>
</dbReference>
<dbReference type="AlphaFoldDB" id="A0A6P7TLQ3"/>
<evidence type="ECO:0000256" key="4">
    <source>
        <dbReference type="ARBA" id="ARBA00022553"/>
    </source>
</evidence>
<feature type="region of interest" description="Disordered" evidence="11">
    <location>
        <begin position="577"/>
        <end position="629"/>
    </location>
</feature>
<keyword evidence="3" id="KW-0723">Serine/threonine-protein kinase</keyword>
<evidence type="ECO:0000256" key="3">
    <source>
        <dbReference type="ARBA" id="ARBA00022527"/>
    </source>
</evidence>
<dbReference type="Gene3D" id="1.10.510.10">
    <property type="entry name" value="Transferase(Phosphotransferase) domain 1"/>
    <property type="match status" value="1"/>
</dbReference>
<accession>A0A6P7TLQ3</accession>
<dbReference type="Proteomes" id="UP000515154">
    <property type="component" value="Linkage group LG25"/>
</dbReference>
<evidence type="ECO:0000256" key="1">
    <source>
        <dbReference type="ARBA" id="ARBA00006692"/>
    </source>
</evidence>
<feature type="compositionally biased region" description="Polar residues" evidence="11">
    <location>
        <begin position="577"/>
        <end position="587"/>
    </location>
</feature>
<dbReference type="RefSeq" id="XP_029650969.1">
    <property type="nucleotide sequence ID" value="XM_029795109.2"/>
</dbReference>
<dbReference type="KEGG" id="osn:115224286"/>